<keyword evidence="6 8" id="KW-0418">Kinase</keyword>
<comment type="caution">
    <text evidence="8">The sequence shown here is derived from an EMBL/GenBank/DDBJ whole genome shotgun (WGS) entry which is preliminary data.</text>
</comment>
<evidence type="ECO:0000256" key="3">
    <source>
        <dbReference type="ARBA" id="ARBA00022679"/>
    </source>
</evidence>
<dbReference type="PANTHER" id="PTHR42700:SF1">
    <property type="entry name" value="SULFATE ADENYLYLTRANSFERASE"/>
    <property type="match status" value="1"/>
</dbReference>
<dbReference type="SUPFAM" id="SSF52540">
    <property type="entry name" value="P-loop containing nucleoside triphosphate hydrolases"/>
    <property type="match status" value="1"/>
</dbReference>
<dbReference type="NCBIfam" id="TIGR00455">
    <property type="entry name" value="apsK"/>
    <property type="match status" value="1"/>
</dbReference>
<evidence type="ECO:0000256" key="1">
    <source>
        <dbReference type="ARBA" id="ARBA00001823"/>
    </source>
</evidence>
<evidence type="ECO:0000313" key="9">
    <source>
        <dbReference type="Proteomes" id="UP000606600"/>
    </source>
</evidence>
<sequence length="173" mass="19334">MVIQFCGLSGAGKTTLANRVKVLLAEQGLKCKVIDGDVYRKKLCADLDFSKAGRNENIRRLAFVADVLAKHDIIPIICAINPYEDIRQEIETGYANVKTVYISCSMDTLMLRDTKQLYRKAMLPEGHPDKITNLTGVNDPFEVPAHPHFIINTDTEPEEDSAQKLLAFILSIK</sequence>
<dbReference type="RefSeq" id="WP_191191701.1">
    <property type="nucleotide sequence ID" value="NZ_JACWMY010000016.1"/>
</dbReference>
<dbReference type="Pfam" id="PF01583">
    <property type="entry name" value="APS_kinase"/>
    <property type="match status" value="1"/>
</dbReference>
<dbReference type="GO" id="GO:0004020">
    <property type="term" value="F:adenylylsulfate kinase activity"/>
    <property type="evidence" value="ECO:0007669"/>
    <property type="project" value="UniProtKB-EC"/>
</dbReference>
<name>A0ABR7X038_9SPHI</name>
<evidence type="ECO:0000256" key="2">
    <source>
        <dbReference type="ARBA" id="ARBA00012121"/>
    </source>
</evidence>
<organism evidence="8 9">
    <name type="scientific">Mucilaginibacter pankratovii</name>
    <dbReference type="NCBI Taxonomy" id="2772110"/>
    <lineage>
        <taxon>Bacteria</taxon>
        <taxon>Pseudomonadati</taxon>
        <taxon>Bacteroidota</taxon>
        <taxon>Sphingobacteriia</taxon>
        <taxon>Sphingobacteriales</taxon>
        <taxon>Sphingobacteriaceae</taxon>
        <taxon>Mucilaginibacter</taxon>
    </lineage>
</organism>
<gene>
    <name evidence="8" type="primary">cysC</name>
    <name evidence="8" type="ORF">IDJ77_24875</name>
</gene>
<dbReference type="Proteomes" id="UP000606600">
    <property type="component" value="Unassembled WGS sequence"/>
</dbReference>
<dbReference type="EC" id="2.7.1.25" evidence="2 6"/>
<dbReference type="EMBL" id="JACWMY010000016">
    <property type="protein sequence ID" value="MBD1367069.1"/>
    <property type="molecule type" value="Genomic_DNA"/>
</dbReference>
<dbReference type="CDD" id="cd02027">
    <property type="entry name" value="APSK"/>
    <property type="match status" value="1"/>
</dbReference>
<keyword evidence="3 6" id="KW-0808">Transferase</keyword>
<evidence type="ECO:0000259" key="7">
    <source>
        <dbReference type="Pfam" id="PF01583"/>
    </source>
</evidence>
<evidence type="ECO:0000313" key="8">
    <source>
        <dbReference type="EMBL" id="MBD1367069.1"/>
    </source>
</evidence>
<feature type="domain" description="APS kinase" evidence="7">
    <location>
        <begin position="2"/>
        <end position="151"/>
    </location>
</feature>
<dbReference type="Gene3D" id="3.40.50.300">
    <property type="entry name" value="P-loop containing nucleotide triphosphate hydrolases"/>
    <property type="match status" value="1"/>
</dbReference>
<proteinExistence type="inferred from homology"/>
<protein>
    <recommendedName>
        <fullName evidence="2 6">Adenylyl-sulfate kinase</fullName>
        <ecNumber evidence="2 6">2.7.1.25</ecNumber>
    </recommendedName>
</protein>
<comment type="similarity">
    <text evidence="6">Belongs to the APS kinase family.</text>
</comment>
<comment type="pathway">
    <text evidence="6">Sulfur metabolism; hydrogen sulfide biosynthesis; sulfite from sulfate: step 2/3.</text>
</comment>
<keyword evidence="4 6" id="KW-0547">Nucleotide-binding</keyword>
<comment type="function">
    <text evidence="6">Catalyzes the synthesis of activated sulfate.</text>
</comment>
<dbReference type="InterPro" id="IPR059117">
    <property type="entry name" value="APS_kinase_dom"/>
</dbReference>
<evidence type="ECO:0000256" key="4">
    <source>
        <dbReference type="ARBA" id="ARBA00022741"/>
    </source>
</evidence>
<dbReference type="PANTHER" id="PTHR42700">
    <property type="entry name" value="SULFATE ADENYLYLTRANSFERASE"/>
    <property type="match status" value="1"/>
</dbReference>
<evidence type="ECO:0000256" key="6">
    <source>
        <dbReference type="RuleBase" id="RU004347"/>
    </source>
</evidence>
<evidence type="ECO:0000256" key="5">
    <source>
        <dbReference type="ARBA" id="ARBA00022840"/>
    </source>
</evidence>
<dbReference type="InterPro" id="IPR002891">
    <property type="entry name" value="APS"/>
</dbReference>
<dbReference type="InterPro" id="IPR050512">
    <property type="entry name" value="Sulf_AdTrans/APS_kinase"/>
</dbReference>
<keyword evidence="5 6" id="KW-0067">ATP-binding</keyword>
<accession>A0ABR7X038</accession>
<reference evidence="8 9" key="1">
    <citation type="submission" date="2020-09" db="EMBL/GenBank/DDBJ databases">
        <title>Novel species of Mucilaginibacter isolated from a glacier on the Tibetan Plateau.</title>
        <authorList>
            <person name="Liu Q."/>
            <person name="Xin Y.-H."/>
        </authorList>
    </citation>
    <scope>NUCLEOTIDE SEQUENCE [LARGE SCALE GENOMIC DNA]</scope>
    <source>
        <strain evidence="8 9">ZT4R22</strain>
    </source>
</reference>
<comment type="catalytic activity">
    <reaction evidence="1 6">
        <text>adenosine 5'-phosphosulfate + ATP = 3'-phosphoadenylyl sulfate + ADP + H(+)</text>
        <dbReference type="Rhea" id="RHEA:24152"/>
        <dbReference type="ChEBI" id="CHEBI:15378"/>
        <dbReference type="ChEBI" id="CHEBI:30616"/>
        <dbReference type="ChEBI" id="CHEBI:58243"/>
        <dbReference type="ChEBI" id="CHEBI:58339"/>
        <dbReference type="ChEBI" id="CHEBI:456216"/>
        <dbReference type="EC" id="2.7.1.25"/>
    </reaction>
</comment>
<keyword evidence="9" id="KW-1185">Reference proteome</keyword>
<dbReference type="InterPro" id="IPR027417">
    <property type="entry name" value="P-loop_NTPase"/>
</dbReference>